<evidence type="ECO:0000256" key="4">
    <source>
        <dbReference type="SAM" id="MobiDB-lite"/>
    </source>
</evidence>
<name>A0A2X0M8S2_9BASI</name>
<evidence type="ECO:0000313" key="6">
    <source>
        <dbReference type="EMBL" id="SGY49941.1"/>
    </source>
</evidence>
<dbReference type="PANTHER" id="PTHR31001">
    <property type="entry name" value="UNCHARACTERIZED TRANSCRIPTIONAL REGULATORY PROTEIN"/>
    <property type="match status" value="1"/>
</dbReference>
<feature type="domain" description="Zn(2)-C6 fungal-type" evidence="5">
    <location>
        <begin position="142"/>
        <end position="174"/>
    </location>
</feature>
<feature type="compositionally biased region" description="Polar residues" evidence="4">
    <location>
        <begin position="300"/>
        <end position="320"/>
    </location>
</feature>
<evidence type="ECO:0000313" key="7">
    <source>
        <dbReference type="Proteomes" id="UP000249464"/>
    </source>
</evidence>
<dbReference type="Pfam" id="PF04082">
    <property type="entry name" value="Fungal_trans"/>
    <property type="match status" value="1"/>
</dbReference>
<dbReference type="Proteomes" id="UP000249464">
    <property type="component" value="Unassembled WGS sequence"/>
</dbReference>
<evidence type="ECO:0000256" key="1">
    <source>
        <dbReference type="ARBA" id="ARBA00004123"/>
    </source>
</evidence>
<evidence type="ECO:0000259" key="5">
    <source>
        <dbReference type="PROSITE" id="PS50048"/>
    </source>
</evidence>
<feature type="compositionally biased region" description="Basic and acidic residues" evidence="4">
    <location>
        <begin position="363"/>
        <end position="377"/>
    </location>
</feature>
<feature type="compositionally biased region" description="Low complexity" evidence="4">
    <location>
        <begin position="75"/>
        <end position="84"/>
    </location>
</feature>
<evidence type="ECO:0000256" key="2">
    <source>
        <dbReference type="ARBA" id="ARBA00022723"/>
    </source>
</evidence>
<proteinExistence type="predicted"/>
<dbReference type="InterPro" id="IPR007219">
    <property type="entry name" value="XnlR_reg_dom"/>
</dbReference>
<feature type="compositionally biased region" description="Polar residues" evidence="4">
    <location>
        <begin position="7"/>
        <end position="21"/>
    </location>
</feature>
<keyword evidence="2" id="KW-0479">Metal-binding</keyword>
<dbReference type="InterPro" id="IPR050613">
    <property type="entry name" value="Sec_Metabolite_Reg"/>
</dbReference>
<feature type="region of interest" description="Disordered" evidence="4">
    <location>
        <begin position="189"/>
        <end position="237"/>
    </location>
</feature>
<feature type="region of interest" description="Disordered" evidence="4">
    <location>
        <begin position="300"/>
        <end position="346"/>
    </location>
</feature>
<gene>
    <name evidence="6" type="primary">BQ5605_C001g00838</name>
    <name evidence="6" type="ORF">BQ5605_C001G00838</name>
</gene>
<dbReference type="CDD" id="cd12148">
    <property type="entry name" value="fungal_TF_MHR"/>
    <property type="match status" value="1"/>
</dbReference>
<dbReference type="PANTHER" id="PTHR31001:SF90">
    <property type="entry name" value="CENTROMERE DNA-BINDING PROTEIN COMPLEX CBF3 SUBUNIT B"/>
    <property type="match status" value="1"/>
</dbReference>
<dbReference type="AlphaFoldDB" id="A0A2X0M8S2"/>
<dbReference type="Gene3D" id="4.10.240.10">
    <property type="entry name" value="Zn(2)-C6 fungal-type DNA-binding domain"/>
    <property type="match status" value="1"/>
</dbReference>
<feature type="region of interest" description="Disordered" evidence="4">
    <location>
        <begin position="1056"/>
        <end position="1076"/>
    </location>
</feature>
<feature type="compositionally biased region" description="Low complexity" evidence="4">
    <location>
        <begin position="221"/>
        <end position="235"/>
    </location>
</feature>
<dbReference type="GO" id="GO:0005634">
    <property type="term" value="C:nucleus"/>
    <property type="evidence" value="ECO:0007669"/>
    <property type="project" value="UniProtKB-SubCell"/>
</dbReference>
<reference evidence="6 7" key="1">
    <citation type="submission" date="2016-11" db="EMBL/GenBank/DDBJ databases">
        <authorList>
            <person name="Jaros S."/>
            <person name="Januszkiewicz K."/>
            <person name="Wedrychowicz H."/>
        </authorList>
    </citation>
    <scope>NUCLEOTIDE SEQUENCE [LARGE SCALE GENOMIC DNA]</scope>
</reference>
<dbReference type="CDD" id="cd00067">
    <property type="entry name" value="GAL4"/>
    <property type="match status" value="1"/>
</dbReference>
<dbReference type="GO" id="GO:0000981">
    <property type="term" value="F:DNA-binding transcription factor activity, RNA polymerase II-specific"/>
    <property type="evidence" value="ECO:0007669"/>
    <property type="project" value="InterPro"/>
</dbReference>
<dbReference type="GO" id="GO:0003677">
    <property type="term" value="F:DNA binding"/>
    <property type="evidence" value="ECO:0007669"/>
    <property type="project" value="InterPro"/>
</dbReference>
<dbReference type="SUPFAM" id="SSF57701">
    <property type="entry name" value="Zn2/Cys6 DNA-binding domain"/>
    <property type="match status" value="1"/>
</dbReference>
<dbReference type="PROSITE" id="PS50048">
    <property type="entry name" value="ZN2_CY6_FUNGAL_2"/>
    <property type="match status" value="1"/>
</dbReference>
<evidence type="ECO:0000256" key="3">
    <source>
        <dbReference type="ARBA" id="ARBA00023242"/>
    </source>
</evidence>
<dbReference type="PROSITE" id="PS00463">
    <property type="entry name" value="ZN2_CY6_FUNGAL_1"/>
    <property type="match status" value="1"/>
</dbReference>
<dbReference type="GO" id="GO:0008270">
    <property type="term" value="F:zinc ion binding"/>
    <property type="evidence" value="ECO:0007669"/>
    <property type="project" value="InterPro"/>
</dbReference>
<feature type="region of interest" description="Disordered" evidence="4">
    <location>
        <begin position="1"/>
        <end position="141"/>
    </location>
</feature>
<accession>A0A2X0M8S2</accession>
<dbReference type="STRING" id="796604.A0A2X0M8S2"/>
<protein>
    <submittedName>
        <fullName evidence="6">BQ5605_C001g00838 protein</fullName>
    </submittedName>
</protein>
<feature type="compositionally biased region" description="Low complexity" evidence="4">
    <location>
        <begin position="104"/>
        <end position="129"/>
    </location>
</feature>
<dbReference type="GO" id="GO:0006351">
    <property type="term" value="P:DNA-templated transcription"/>
    <property type="evidence" value="ECO:0007669"/>
    <property type="project" value="InterPro"/>
</dbReference>
<dbReference type="SMART" id="SM00066">
    <property type="entry name" value="GAL4"/>
    <property type="match status" value="1"/>
</dbReference>
<dbReference type="Pfam" id="PF00172">
    <property type="entry name" value="Zn_clus"/>
    <property type="match status" value="1"/>
</dbReference>
<dbReference type="InterPro" id="IPR036864">
    <property type="entry name" value="Zn2-C6_fun-type_DNA-bd_sf"/>
</dbReference>
<keyword evidence="7" id="KW-1185">Reference proteome</keyword>
<comment type="subcellular location">
    <subcellularLocation>
        <location evidence="1">Nucleus</location>
    </subcellularLocation>
</comment>
<dbReference type="InterPro" id="IPR001138">
    <property type="entry name" value="Zn2Cys6_DnaBD"/>
</dbReference>
<sequence length="1076" mass="115365">MTRPRSAATTLVLWSNTSVEHPSTDDDSARRRATSGAGHQPSSIAMSSLTNSSLPTTDHGMHQYHLGAPTPSPPSASAGPAAPTVPLTESSLAESSSGTHGNITVAPSSCSSSTKATSPTSNTTALTTARQLKKKSQRPSWSCTECTRRKIKCDRNVPGCSACRRRNAVDQCRLDESLLLESAGMATTLGLKRRRSSSSTSQLPPPSKNPLHKPEPEQSARRSPISSPAAASLPSFTDLTPGLHVQFEPPTVLVKQNSNGMKVTSISNAAAMEHQALNNVVKGLRAQLSLLEKVVSRISSNVPGQSKHPNGTTISITAANAGSRPEGATASNESSARDASPPEPDGELEAAETLEFLAMGRDRKAQHLSRSELRRPADEEDAEDAIVVDSTPSTSAGGALSWLGASPTSLVKSPIATLLPHPSGPSADASPSLLDDRRSRLVACWAMSHMLAHNGLLHPPTFLAECIEFENWPPSDRYRLVNAAWLGLYYAVLCGALQQMSRHNATQMGLSIDEYHRLPKVYFDACVQALHRADFLSKHSRFSVQAICIVTTAGYEAGQSDLINTLLGCAIRIAQHLQFHRLGSDLEWQTRQARKGVVLTNEMGIKSAINREICKRLWCTLGADDWFTCTVRHSYAIHSTHTNTPLPLNITDEDLSIGALSKALPYDVPTPASKLILLHSLADRVRTLFDLINGSDKPSQELTNEIDSGIDEVMQRAPGWLKMGWIPPVGMKVPSWVAELRQHWFISCEHKRLVLHRLCPSRGLFRDTAHPYVRQAAVKAARKVLHHFTETDKWPRNWTISYHAIVACTTLLLDLSHRNTSSSSTSNSPSASTLTPIPVPQSTTYLAKRSDVLSALECLRLISDDSIIASRGIRLIEAMLKEEGKSKALGEFWQNKNKDQVGDDFRGKAFNGSHTPGPNRVDLASVLQTDPLGPTSVPPPPSQANVLTSPSLGATLFDPSLRNPTTAPLTLVDTFDLSTNTLGTLLQNLPVSSSTSSIPLLDPAPNQTDNLGAGLRLGFSTSSPLGRGDDFAALESMLLDGFGRDWEAFDHGGAGGVGGGGGGGGGGGVLEGGWGL</sequence>
<feature type="region of interest" description="Disordered" evidence="4">
    <location>
        <begin position="363"/>
        <end position="399"/>
    </location>
</feature>
<keyword evidence="3" id="KW-0539">Nucleus</keyword>
<feature type="compositionally biased region" description="Polar residues" evidence="4">
    <location>
        <begin position="40"/>
        <end position="56"/>
    </location>
</feature>
<dbReference type="EMBL" id="FQNC01000043">
    <property type="protein sequence ID" value="SGY49941.1"/>
    <property type="molecule type" value="Genomic_DNA"/>
</dbReference>
<feature type="compositionally biased region" description="Polar residues" evidence="4">
    <location>
        <begin position="87"/>
        <end position="102"/>
    </location>
</feature>
<organism evidence="6 7">
    <name type="scientific">Microbotryum silenes-dioicae</name>
    <dbReference type="NCBI Taxonomy" id="796604"/>
    <lineage>
        <taxon>Eukaryota</taxon>
        <taxon>Fungi</taxon>
        <taxon>Dikarya</taxon>
        <taxon>Basidiomycota</taxon>
        <taxon>Pucciniomycotina</taxon>
        <taxon>Microbotryomycetes</taxon>
        <taxon>Microbotryales</taxon>
        <taxon>Microbotryaceae</taxon>
        <taxon>Microbotryum</taxon>
    </lineage>
</organism>